<protein>
    <submittedName>
        <fullName evidence="2">Type II toxin-antitoxin system RelE/ParE family toxin</fullName>
    </submittedName>
</protein>
<accession>A0A974WFS2</accession>
<keyword evidence="3" id="KW-1185">Reference proteome</keyword>
<dbReference type="Proteomes" id="UP000662783">
    <property type="component" value="Chromosome"/>
</dbReference>
<sequence length="101" mass="12041">MAKYRLSKVAKEDLIRIHHYGTIRFGEQQADKYFESFFKYFEIISQRPYAFEAVDFIRPGYRRCVCGSDSIYYRIKKEVVEIMTIIGRQDLGNTIDKLPEE</sequence>
<dbReference type="RefSeq" id="WP_205721713.1">
    <property type="nucleotide sequence ID" value="NZ_CP070608.1"/>
</dbReference>
<keyword evidence="1" id="KW-1277">Toxin-antitoxin system</keyword>
<evidence type="ECO:0000313" key="2">
    <source>
        <dbReference type="EMBL" id="QSE97200.1"/>
    </source>
</evidence>
<organism evidence="2 3">
    <name type="scientific">Fulvivirga lutea</name>
    <dbReference type="NCBI Taxonomy" id="2810512"/>
    <lineage>
        <taxon>Bacteria</taxon>
        <taxon>Pseudomonadati</taxon>
        <taxon>Bacteroidota</taxon>
        <taxon>Cytophagia</taxon>
        <taxon>Cytophagales</taxon>
        <taxon>Fulvivirgaceae</taxon>
        <taxon>Fulvivirga</taxon>
    </lineage>
</organism>
<dbReference type="Gene3D" id="3.30.2310.20">
    <property type="entry name" value="RelE-like"/>
    <property type="match status" value="1"/>
</dbReference>
<dbReference type="Pfam" id="PF05016">
    <property type="entry name" value="ParE_toxin"/>
    <property type="match status" value="1"/>
</dbReference>
<dbReference type="InterPro" id="IPR035093">
    <property type="entry name" value="RelE/ParE_toxin_dom_sf"/>
</dbReference>
<dbReference type="AlphaFoldDB" id="A0A974WFS2"/>
<dbReference type="KEGG" id="fuv:JR347_16660"/>
<dbReference type="InterPro" id="IPR007712">
    <property type="entry name" value="RelE/ParE_toxin"/>
</dbReference>
<evidence type="ECO:0000313" key="3">
    <source>
        <dbReference type="Proteomes" id="UP000662783"/>
    </source>
</evidence>
<name>A0A974WFS2_9BACT</name>
<evidence type="ECO:0000256" key="1">
    <source>
        <dbReference type="ARBA" id="ARBA00022649"/>
    </source>
</evidence>
<proteinExistence type="predicted"/>
<reference evidence="2" key="1">
    <citation type="submission" date="2021-02" db="EMBL/GenBank/DDBJ databases">
        <title>Fulvivirga sp. S481 isolated from sea water.</title>
        <authorList>
            <person name="Bae S.S."/>
            <person name="Baek K."/>
        </authorList>
    </citation>
    <scope>NUCLEOTIDE SEQUENCE</scope>
    <source>
        <strain evidence="2">S481</strain>
    </source>
</reference>
<gene>
    <name evidence="2" type="ORF">JR347_16660</name>
</gene>
<dbReference type="EMBL" id="CP070608">
    <property type="protein sequence ID" value="QSE97200.1"/>
    <property type="molecule type" value="Genomic_DNA"/>
</dbReference>